<accession>A0A7S1BET1</accession>
<keyword evidence="2" id="KW-0472">Membrane</keyword>
<evidence type="ECO:0000256" key="2">
    <source>
        <dbReference type="SAM" id="Phobius"/>
    </source>
</evidence>
<gene>
    <name evidence="3" type="ORF">CHYS00102_LOCUS12070</name>
</gene>
<feature type="region of interest" description="Disordered" evidence="1">
    <location>
        <begin position="49"/>
        <end position="70"/>
    </location>
</feature>
<feature type="transmembrane region" description="Helical" evidence="2">
    <location>
        <begin position="7"/>
        <end position="29"/>
    </location>
</feature>
<name>A0A7S1BET1_9STRA</name>
<organism evidence="3">
    <name type="scientific">Corethron hystrix</name>
    <dbReference type="NCBI Taxonomy" id="216773"/>
    <lineage>
        <taxon>Eukaryota</taxon>
        <taxon>Sar</taxon>
        <taxon>Stramenopiles</taxon>
        <taxon>Ochrophyta</taxon>
        <taxon>Bacillariophyta</taxon>
        <taxon>Coscinodiscophyceae</taxon>
        <taxon>Corethrophycidae</taxon>
        <taxon>Corethrales</taxon>
        <taxon>Corethraceae</taxon>
        <taxon>Corethron</taxon>
    </lineage>
</organism>
<keyword evidence="2" id="KW-1133">Transmembrane helix</keyword>
<sequence>MKQDTSALKFVIPVVAMVFFVAFMPNFLFPEGIWLYHLAARTSKEKKLASTVSTGENEKSPPTPDTSVALPQVFDGVDLPENKVPPPVDNPITNDLVNQFVPQAITAAAPLLDKPKSEGTGSLQELILDTTLRGTVPDDDDYQYFGNGNNTKILRYLLVTDPFFASALTKTKLGFELRSFENRDHKGNLDPSLYRKMVTMLMSPGRRVNFFFDRHMEIRGYKAYDDMMGQKVSDSFKGDMDIDYWASSVLYNLGFYASCIHATIHVFHYLLTSAFQYVSEDFEPMHQWAVHYANNISQKYGDVSNVLIRDPPSSSFSSDPNTIVKNYFGLNAILTGIAGFNAKAGAIQTIMADLLNSWGQSATASGWFDVMMDISLEDMERAGILTQFRKQTDLITPFAQEVADAFRTIDTDATKAVEACLIDYLQHCGSFQSKIQSIEHWIELMSITADVHGATLGYSRLFAMGDIMRWRNIRDPTWDTIDLDFMVKLVGTIMGMEHDRHVMTSTMDGPYAPELQIVLEKFDAEVTQLKKNYEKDVQKDPDFKDHGWILSTYCTDGFDGKQMTAATYI</sequence>
<dbReference type="AlphaFoldDB" id="A0A7S1BET1"/>
<keyword evidence="2" id="KW-0812">Transmembrane</keyword>
<proteinExistence type="predicted"/>
<evidence type="ECO:0000313" key="3">
    <source>
        <dbReference type="EMBL" id="CAD8884873.1"/>
    </source>
</evidence>
<reference evidence="3" key="1">
    <citation type="submission" date="2021-01" db="EMBL/GenBank/DDBJ databases">
        <authorList>
            <person name="Corre E."/>
            <person name="Pelletier E."/>
            <person name="Niang G."/>
            <person name="Scheremetjew M."/>
            <person name="Finn R."/>
            <person name="Kale V."/>
            <person name="Holt S."/>
            <person name="Cochrane G."/>
            <person name="Meng A."/>
            <person name="Brown T."/>
            <person name="Cohen L."/>
        </authorList>
    </citation>
    <scope>NUCLEOTIDE SEQUENCE</scope>
    <source>
        <strain evidence="3">308</strain>
    </source>
</reference>
<dbReference type="EMBL" id="HBFR01016528">
    <property type="protein sequence ID" value="CAD8884873.1"/>
    <property type="molecule type" value="Transcribed_RNA"/>
</dbReference>
<protein>
    <submittedName>
        <fullName evidence="3">Uncharacterized protein</fullName>
    </submittedName>
</protein>
<evidence type="ECO:0000256" key="1">
    <source>
        <dbReference type="SAM" id="MobiDB-lite"/>
    </source>
</evidence>